<dbReference type="CDD" id="cd00063">
    <property type="entry name" value="FN3"/>
    <property type="match status" value="2"/>
</dbReference>
<dbReference type="GO" id="GO:0005886">
    <property type="term" value="C:plasma membrane"/>
    <property type="evidence" value="ECO:0007669"/>
    <property type="project" value="UniProtKB-SubCell"/>
</dbReference>
<keyword evidence="8" id="KW-0325">Glycoprotein</keyword>
<dbReference type="Proteomes" id="UP000528690">
    <property type="component" value="Unassembled WGS sequence"/>
</dbReference>
<keyword evidence="2" id="KW-1003">Cell membrane</keyword>
<dbReference type="GO" id="GO:0007420">
    <property type="term" value="P:brain development"/>
    <property type="evidence" value="ECO:0007669"/>
    <property type="project" value="TreeGrafter"/>
</dbReference>
<dbReference type="SUPFAM" id="SSF49265">
    <property type="entry name" value="Fibronectin type III"/>
    <property type="match status" value="1"/>
</dbReference>
<dbReference type="InterPro" id="IPR036116">
    <property type="entry name" value="FN3_sf"/>
</dbReference>
<dbReference type="PROSITE" id="PS50853">
    <property type="entry name" value="FN3"/>
    <property type="match status" value="2"/>
</dbReference>
<keyword evidence="9" id="KW-0449">Lipoprotein</keyword>
<evidence type="ECO:0000256" key="8">
    <source>
        <dbReference type="ARBA" id="ARBA00023180"/>
    </source>
</evidence>
<dbReference type="GO" id="GO:0098632">
    <property type="term" value="F:cell-cell adhesion mediator activity"/>
    <property type="evidence" value="ECO:0007669"/>
    <property type="project" value="TreeGrafter"/>
</dbReference>
<dbReference type="InterPro" id="IPR003961">
    <property type="entry name" value="FN3_dom"/>
</dbReference>
<dbReference type="Gene3D" id="2.60.40.10">
    <property type="entry name" value="Immunoglobulins"/>
    <property type="match status" value="3"/>
</dbReference>
<dbReference type="AlphaFoldDB" id="A0A7L3G7G2"/>
<evidence type="ECO:0000256" key="2">
    <source>
        <dbReference type="ARBA" id="ARBA00022475"/>
    </source>
</evidence>
<evidence type="ECO:0000256" key="7">
    <source>
        <dbReference type="ARBA" id="ARBA00023157"/>
    </source>
</evidence>
<comment type="subcellular location">
    <subcellularLocation>
        <location evidence="1">Cell membrane</location>
    </subcellularLocation>
</comment>
<dbReference type="FunFam" id="2.60.40.10:FF:000028">
    <property type="entry name" value="Neuronal cell adhesion molecule"/>
    <property type="match status" value="1"/>
</dbReference>
<organism evidence="11 12">
    <name type="scientific">Anhinga rufa</name>
    <name type="common">African darter</name>
    <dbReference type="NCBI Taxonomy" id="317792"/>
    <lineage>
        <taxon>Eukaryota</taxon>
        <taxon>Metazoa</taxon>
        <taxon>Chordata</taxon>
        <taxon>Craniata</taxon>
        <taxon>Vertebrata</taxon>
        <taxon>Euteleostomi</taxon>
        <taxon>Archelosauria</taxon>
        <taxon>Archosauria</taxon>
        <taxon>Dinosauria</taxon>
        <taxon>Saurischia</taxon>
        <taxon>Theropoda</taxon>
        <taxon>Coelurosauria</taxon>
        <taxon>Aves</taxon>
        <taxon>Neognathae</taxon>
        <taxon>Neoaves</taxon>
        <taxon>Aequornithes</taxon>
        <taxon>Suliformes</taxon>
        <taxon>Anhingidae</taxon>
        <taxon>Anhinga</taxon>
    </lineage>
</organism>
<evidence type="ECO:0000256" key="9">
    <source>
        <dbReference type="ARBA" id="ARBA00023288"/>
    </source>
</evidence>
<evidence type="ECO:0000256" key="6">
    <source>
        <dbReference type="ARBA" id="ARBA00023136"/>
    </source>
</evidence>
<reference evidence="11 12" key="1">
    <citation type="submission" date="2019-09" db="EMBL/GenBank/DDBJ databases">
        <title>Bird 10,000 Genomes (B10K) Project - Family phase.</title>
        <authorList>
            <person name="Zhang G."/>
        </authorList>
    </citation>
    <scope>NUCLEOTIDE SEQUENCE [LARGE SCALE GENOMIC DNA]</scope>
    <source>
        <strain evidence="11">B10K-DU-029-28</strain>
    </source>
</reference>
<protein>
    <submittedName>
        <fullName evidence="11">CNTN3 protein</fullName>
    </submittedName>
</protein>
<comment type="caution">
    <text evidence="11">The sequence shown here is derived from an EMBL/GenBank/DDBJ whole genome shotgun (WGS) entry which is preliminary data.</text>
</comment>
<dbReference type="InterPro" id="IPR013783">
    <property type="entry name" value="Ig-like_fold"/>
</dbReference>
<keyword evidence="4" id="KW-0677">Repeat</keyword>
<keyword evidence="6" id="KW-0472">Membrane</keyword>
<dbReference type="OrthoDB" id="5982258at2759"/>
<feature type="domain" description="Fibronectin type-III" evidence="10">
    <location>
        <begin position="1"/>
        <end position="79"/>
    </location>
</feature>
<feature type="non-terminal residue" evidence="11">
    <location>
        <position position="1"/>
    </location>
</feature>
<dbReference type="GO" id="GO:0007411">
    <property type="term" value="P:axon guidance"/>
    <property type="evidence" value="ECO:0007669"/>
    <property type="project" value="TreeGrafter"/>
</dbReference>
<evidence type="ECO:0000313" key="11">
    <source>
        <dbReference type="EMBL" id="NXT89043.1"/>
    </source>
</evidence>
<evidence type="ECO:0000256" key="4">
    <source>
        <dbReference type="ARBA" id="ARBA00022737"/>
    </source>
</evidence>
<sequence length="267" mass="29299">QPIPEELQNGEGFGYVVAFRPFGTTTWIQTVVTSPDTPRYVFRNESILPFSPYEVKVGVYNNKGEGPFSSVATVFSAEEEPSIAPSGVSATSLSSSVIEVSWTAIPWKMSSGRLLGYEVRYWNNGGKEESSNRVKAAGNETSVRITGLKSNLAYYTAVRAYNSAGAGPFSATVNATTKKTRKYLEFKAGRDIMVSLLEEMMHYSSLLPLQVLYRTSSQTDMNVLNTDKTTAELFLQFNEDYIIEVKATTEGGDGTSSDQILIPRLAS</sequence>
<keyword evidence="5" id="KW-0130">Cell adhesion</keyword>
<evidence type="ECO:0000256" key="1">
    <source>
        <dbReference type="ARBA" id="ARBA00004236"/>
    </source>
</evidence>
<feature type="domain" description="Fibronectin type-III" evidence="10">
    <location>
        <begin position="84"/>
        <end position="180"/>
    </location>
</feature>
<evidence type="ECO:0000256" key="5">
    <source>
        <dbReference type="ARBA" id="ARBA00022889"/>
    </source>
</evidence>
<proteinExistence type="predicted"/>
<evidence type="ECO:0000259" key="10">
    <source>
        <dbReference type="PROSITE" id="PS50853"/>
    </source>
</evidence>
<keyword evidence="7" id="KW-1015">Disulfide bond</keyword>
<dbReference type="GO" id="GO:0030424">
    <property type="term" value="C:axon"/>
    <property type="evidence" value="ECO:0007669"/>
    <property type="project" value="TreeGrafter"/>
</dbReference>
<name>A0A7L3G7G2_9AVES</name>
<dbReference type="EMBL" id="VZTV01032522">
    <property type="protein sequence ID" value="NXT89043.1"/>
    <property type="molecule type" value="Genomic_DNA"/>
</dbReference>
<accession>A0A7L3G7G2</accession>
<keyword evidence="3" id="KW-0732">Signal</keyword>
<dbReference type="PANTHER" id="PTHR44170:SF18">
    <property type="entry name" value="CONTACTIN 3B-RELATED"/>
    <property type="match status" value="1"/>
</dbReference>
<dbReference type="Pfam" id="PF00041">
    <property type="entry name" value="fn3"/>
    <property type="match status" value="1"/>
</dbReference>
<dbReference type="PANTHER" id="PTHR44170">
    <property type="entry name" value="PROTEIN SIDEKICK"/>
    <property type="match status" value="1"/>
</dbReference>
<dbReference type="SMART" id="SM00060">
    <property type="entry name" value="FN3"/>
    <property type="match status" value="1"/>
</dbReference>
<gene>
    <name evidence="11" type="primary">Cntn3_2</name>
    <name evidence="11" type="ORF">ANHRUF_R05895</name>
</gene>
<feature type="non-terminal residue" evidence="11">
    <location>
        <position position="267"/>
    </location>
</feature>
<dbReference type="FunFam" id="2.60.40.10:FF:000035">
    <property type="entry name" value="Contactin 1"/>
    <property type="match status" value="1"/>
</dbReference>
<evidence type="ECO:0000256" key="3">
    <source>
        <dbReference type="ARBA" id="ARBA00022729"/>
    </source>
</evidence>
<evidence type="ECO:0000313" key="12">
    <source>
        <dbReference type="Proteomes" id="UP000528690"/>
    </source>
</evidence>
<keyword evidence="12" id="KW-1185">Reference proteome</keyword>